<evidence type="ECO:0000256" key="3">
    <source>
        <dbReference type="ARBA" id="ARBA00023163"/>
    </source>
</evidence>
<dbReference type="Pfam" id="PF00440">
    <property type="entry name" value="TetR_N"/>
    <property type="match status" value="1"/>
</dbReference>
<evidence type="ECO:0000313" key="7">
    <source>
        <dbReference type="Proteomes" id="UP001290101"/>
    </source>
</evidence>
<dbReference type="SUPFAM" id="SSF48498">
    <property type="entry name" value="Tetracyclin repressor-like, C-terminal domain"/>
    <property type="match status" value="1"/>
</dbReference>
<dbReference type="PANTHER" id="PTHR30055:SF234">
    <property type="entry name" value="HTH-TYPE TRANSCRIPTIONAL REGULATOR BETI"/>
    <property type="match status" value="1"/>
</dbReference>
<sequence length="189" mass="20129">MPRLWNDTIEAHRAAVRDATLDAAAALVAEHGLTAVTMSRIAETTGIGRATLYKYFPDVSAILLAWHERQVTRHLVHLSEVRDSVGDPAARLRAVLDAYARMSAHRHGGDLAAMLHGGSHVAEAHQHLRAFVRGLLTEAVAAGDVRDDIPTDELAAYCLHALAAATALDGADAVARLVTLTLAGLRPAT</sequence>
<evidence type="ECO:0000256" key="1">
    <source>
        <dbReference type="ARBA" id="ARBA00023015"/>
    </source>
</evidence>
<feature type="domain" description="HTH tetR-type" evidence="5">
    <location>
        <begin position="14"/>
        <end position="74"/>
    </location>
</feature>
<dbReference type="SUPFAM" id="SSF46689">
    <property type="entry name" value="Homeodomain-like"/>
    <property type="match status" value="1"/>
</dbReference>
<dbReference type="InterPro" id="IPR036271">
    <property type="entry name" value="Tet_transcr_reg_TetR-rel_C_sf"/>
</dbReference>
<dbReference type="PANTHER" id="PTHR30055">
    <property type="entry name" value="HTH-TYPE TRANSCRIPTIONAL REGULATOR RUTR"/>
    <property type="match status" value="1"/>
</dbReference>
<keyword evidence="7" id="KW-1185">Reference proteome</keyword>
<name>A0ABU5JP05_9ACTN</name>
<proteinExistence type="predicted"/>
<keyword evidence="2 4" id="KW-0238">DNA-binding</keyword>
<dbReference type="InterPro" id="IPR001647">
    <property type="entry name" value="HTH_TetR"/>
</dbReference>
<dbReference type="RefSeq" id="WP_322443834.1">
    <property type="nucleotide sequence ID" value="NZ_JAXOTQ010000071.1"/>
</dbReference>
<dbReference type="Pfam" id="PF21597">
    <property type="entry name" value="TetR_C_43"/>
    <property type="match status" value="1"/>
</dbReference>
<protein>
    <submittedName>
        <fullName evidence="6">Helix-turn-helix domain-containing protein</fullName>
    </submittedName>
</protein>
<evidence type="ECO:0000313" key="6">
    <source>
        <dbReference type="EMBL" id="MDZ5494367.1"/>
    </source>
</evidence>
<evidence type="ECO:0000259" key="5">
    <source>
        <dbReference type="PROSITE" id="PS50977"/>
    </source>
</evidence>
<dbReference type="InterPro" id="IPR009057">
    <property type="entry name" value="Homeodomain-like_sf"/>
</dbReference>
<keyword evidence="1" id="KW-0805">Transcription regulation</keyword>
<dbReference type="EMBL" id="JAXOTQ010000071">
    <property type="protein sequence ID" value="MDZ5494367.1"/>
    <property type="molecule type" value="Genomic_DNA"/>
</dbReference>
<dbReference type="PRINTS" id="PR00455">
    <property type="entry name" value="HTHTETR"/>
</dbReference>
<accession>A0ABU5JP05</accession>
<dbReference type="PROSITE" id="PS50977">
    <property type="entry name" value="HTH_TETR_2"/>
    <property type="match status" value="1"/>
</dbReference>
<gene>
    <name evidence="6" type="ORF">U2F25_33820</name>
</gene>
<dbReference type="Gene3D" id="1.10.357.10">
    <property type="entry name" value="Tetracycline Repressor, domain 2"/>
    <property type="match status" value="1"/>
</dbReference>
<feature type="DNA-binding region" description="H-T-H motif" evidence="4">
    <location>
        <begin position="37"/>
        <end position="56"/>
    </location>
</feature>
<evidence type="ECO:0000256" key="2">
    <source>
        <dbReference type="ARBA" id="ARBA00023125"/>
    </source>
</evidence>
<keyword evidence="3" id="KW-0804">Transcription</keyword>
<dbReference type="InterPro" id="IPR050109">
    <property type="entry name" value="HTH-type_TetR-like_transc_reg"/>
</dbReference>
<reference evidence="6 7" key="1">
    <citation type="submission" date="2023-12" db="EMBL/GenBank/DDBJ databases">
        <title>Micromonospora sp. nov., isolated from Atacama Desert.</title>
        <authorList>
            <person name="Carro L."/>
            <person name="Golinska P."/>
            <person name="Klenk H.-P."/>
            <person name="Goodfellow M."/>
        </authorList>
    </citation>
    <scope>NUCLEOTIDE SEQUENCE [LARGE SCALE GENOMIC DNA]</scope>
    <source>
        <strain evidence="6 7">4G53</strain>
    </source>
</reference>
<dbReference type="Proteomes" id="UP001290101">
    <property type="component" value="Unassembled WGS sequence"/>
</dbReference>
<dbReference type="InterPro" id="IPR049445">
    <property type="entry name" value="TetR_SbtR-like_C"/>
</dbReference>
<comment type="caution">
    <text evidence="6">The sequence shown here is derived from an EMBL/GenBank/DDBJ whole genome shotgun (WGS) entry which is preliminary data.</text>
</comment>
<evidence type="ECO:0000256" key="4">
    <source>
        <dbReference type="PROSITE-ProRule" id="PRU00335"/>
    </source>
</evidence>
<organism evidence="6 7">
    <name type="scientific">Micromonospora sicca</name>
    <dbReference type="NCBI Taxonomy" id="2202420"/>
    <lineage>
        <taxon>Bacteria</taxon>
        <taxon>Bacillati</taxon>
        <taxon>Actinomycetota</taxon>
        <taxon>Actinomycetes</taxon>
        <taxon>Micromonosporales</taxon>
        <taxon>Micromonosporaceae</taxon>
        <taxon>Micromonospora</taxon>
    </lineage>
</organism>